<proteinExistence type="predicted"/>
<comment type="caution">
    <text evidence="1">The sequence shown here is derived from an EMBL/GenBank/DDBJ whole genome shotgun (WGS) entry which is preliminary data.</text>
</comment>
<accession>A0A8T0HW58</accession>
<sequence>MTVYTIPSKHGALRIPVKPHTKTNSPRFTGFGLRPLFLVLVLVLLIFGSEGAGAAIGTGSLPGACKEDGGSVFIWVQAP</sequence>
<gene>
    <name evidence="1" type="ORF">KC19_VG337400</name>
</gene>
<name>A0A8T0HW58_CERPU</name>
<dbReference type="EMBL" id="CM026426">
    <property type="protein sequence ID" value="KAG0575330.1"/>
    <property type="molecule type" value="Genomic_DNA"/>
</dbReference>
<keyword evidence="2" id="KW-1185">Reference proteome</keyword>
<evidence type="ECO:0000313" key="2">
    <source>
        <dbReference type="Proteomes" id="UP000822688"/>
    </source>
</evidence>
<protein>
    <submittedName>
        <fullName evidence="1">Uncharacterized protein</fullName>
    </submittedName>
</protein>
<dbReference type="AlphaFoldDB" id="A0A8T0HW58"/>
<organism evidence="1 2">
    <name type="scientific">Ceratodon purpureus</name>
    <name type="common">Fire moss</name>
    <name type="synonym">Dicranum purpureum</name>
    <dbReference type="NCBI Taxonomy" id="3225"/>
    <lineage>
        <taxon>Eukaryota</taxon>
        <taxon>Viridiplantae</taxon>
        <taxon>Streptophyta</taxon>
        <taxon>Embryophyta</taxon>
        <taxon>Bryophyta</taxon>
        <taxon>Bryophytina</taxon>
        <taxon>Bryopsida</taxon>
        <taxon>Dicranidae</taxon>
        <taxon>Pseudoditrichales</taxon>
        <taxon>Ditrichaceae</taxon>
        <taxon>Ceratodon</taxon>
    </lineage>
</organism>
<reference evidence="1" key="1">
    <citation type="submission" date="2020-06" db="EMBL/GenBank/DDBJ databases">
        <title>WGS assembly of Ceratodon purpureus strain R40.</title>
        <authorList>
            <person name="Carey S.B."/>
            <person name="Jenkins J."/>
            <person name="Shu S."/>
            <person name="Lovell J.T."/>
            <person name="Sreedasyam A."/>
            <person name="Maumus F."/>
            <person name="Tiley G.P."/>
            <person name="Fernandez-Pozo N."/>
            <person name="Barry K."/>
            <person name="Chen C."/>
            <person name="Wang M."/>
            <person name="Lipzen A."/>
            <person name="Daum C."/>
            <person name="Saski C.A."/>
            <person name="Payton A.C."/>
            <person name="Mcbreen J.C."/>
            <person name="Conrad R.E."/>
            <person name="Kollar L.M."/>
            <person name="Olsson S."/>
            <person name="Huttunen S."/>
            <person name="Landis J.B."/>
            <person name="Wickett N.J."/>
            <person name="Johnson M.G."/>
            <person name="Rensing S.A."/>
            <person name="Grimwood J."/>
            <person name="Schmutz J."/>
            <person name="Mcdaniel S.F."/>
        </authorList>
    </citation>
    <scope>NUCLEOTIDE SEQUENCE</scope>
    <source>
        <strain evidence="1">R40</strain>
    </source>
</reference>
<dbReference type="Proteomes" id="UP000822688">
    <property type="component" value="Chromosome V"/>
</dbReference>
<evidence type="ECO:0000313" key="1">
    <source>
        <dbReference type="EMBL" id="KAG0575330.1"/>
    </source>
</evidence>